<organism evidence="1 2">
    <name type="scientific">Francisella sciaenopsi</name>
    <dbReference type="NCBI Taxonomy" id="3055034"/>
    <lineage>
        <taxon>Bacteria</taxon>
        <taxon>Pseudomonadati</taxon>
        <taxon>Pseudomonadota</taxon>
        <taxon>Gammaproteobacteria</taxon>
        <taxon>Thiotrichales</taxon>
        <taxon>Francisellaceae</taxon>
        <taxon>Francisella</taxon>
    </lineage>
</organism>
<name>A0ABQ6PGW8_9GAMM</name>
<gene>
    <name evidence="1" type="ORF">fsci_16830</name>
</gene>
<dbReference type="EMBL" id="BTHG01000007">
    <property type="protein sequence ID" value="GMN90195.1"/>
    <property type="molecule type" value="Genomic_DNA"/>
</dbReference>
<protein>
    <recommendedName>
        <fullName evidence="3">ABC-type transport auxiliary lipoprotein component domain-containing protein</fullName>
    </recommendedName>
</protein>
<accession>A0ABQ6PGW8</accession>
<dbReference type="RefSeq" id="WP_407877907.1">
    <property type="nucleotide sequence ID" value="NZ_BTHG01000007.1"/>
</dbReference>
<evidence type="ECO:0008006" key="3">
    <source>
        <dbReference type="Google" id="ProtNLM"/>
    </source>
</evidence>
<evidence type="ECO:0000313" key="2">
    <source>
        <dbReference type="Proteomes" id="UP001628164"/>
    </source>
</evidence>
<evidence type="ECO:0000313" key="1">
    <source>
        <dbReference type="EMBL" id="GMN90195.1"/>
    </source>
</evidence>
<proteinExistence type="predicted"/>
<keyword evidence="2" id="KW-1185">Reference proteome</keyword>
<dbReference type="Proteomes" id="UP001628164">
    <property type="component" value="Unassembled WGS sequence"/>
</dbReference>
<reference evidence="1 2" key="1">
    <citation type="journal article" date="2024" name="Dis. Aquat. Organ.">
        <title>Francisella sciaenopsi sp. nov. isolated from diseased red drum Sciaenops ocellatus in Florida, USA.</title>
        <authorList>
            <person name="Kawahara M."/>
            <person name="Cody T.T."/>
            <person name="Yanong R.P.E."/>
            <person name="Henderson E."/>
            <person name="Yazdi Z."/>
            <person name="Soto E."/>
        </authorList>
    </citation>
    <scope>NUCLEOTIDE SEQUENCE [LARGE SCALE GENOMIC DNA]</scope>
    <source>
        <strain evidence="1 2">R22-20-7</strain>
    </source>
</reference>
<sequence length="235" mass="27656">MKKYIILFTVILIPFQLLAFSIFGDPLEVPTKKQYVIYNQQIEANKLPDTKDADISTTLLIYNIQTQAYKSTQMFYVKGNRLYTFKNSEWALPVSKMLTVAVFEYILDNNIVNNLAFQDINIRQEFTLSGTTTYGPLLDLDNKQFFFYITFYLKNERTGYTEIKTIKYHYKFDNNNITSDEYAEMTNNALVHIFSQLKPWLLENLQKEKHKNKQREQKEKATSVNSIQSLLTVKQ</sequence>
<comment type="caution">
    <text evidence="1">The sequence shown here is derived from an EMBL/GenBank/DDBJ whole genome shotgun (WGS) entry which is preliminary data.</text>
</comment>